<dbReference type="Gene3D" id="2.60.120.430">
    <property type="entry name" value="Galactose-binding lectin"/>
    <property type="match status" value="1"/>
</dbReference>
<protein>
    <submittedName>
        <fullName evidence="6">Hydrolase</fullName>
    </submittedName>
</protein>
<dbReference type="GO" id="GO:0009341">
    <property type="term" value="C:beta-galactosidase complex"/>
    <property type="evidence" value="ECO:0007669"/>
    <property type="project" value="InterPro"/>
</dbReference>
<keyword evidence="7" id="KW-1185">Reference proteome</keyword>
<dbReference type="Pfam" id="PF17992">
    <property type="entry name" value="Agarase_CBM"/>
    <property type="match status" value="1"/>
</dbReference>
<dbReference type="InterPro" id="IPR013529">
    <property type="entry name" value="Glyco_hydro_42_N"/>
</dbReference>
<dbReference type="AlphaFoldDB" id="A0A8J2XRQ0"/>
<evidence type="ECO:0000259" key="4">
    <source>
        <dbReference type="Pfam" id="PF02449"/>
    </source>
</evidence>
<proteinExistence type="predicted"/>
<dbReference type="GO" id="GO:0005975">
    <property type="term" value="P:carbohydrate metabolic process"/>
    <property type="evidence" value="ECO:0007669"/>
    <property type="project" value="InterPro"/>
</dbReference>
<dbReference type="EMBL" id="BMDX01000030">
    <property type="protein sequence ID" value="GGA89903.1"/>
    <property type="molecule type" value="Genomic_DNA"/>
</dbReference>
<sequence length="776" mass="87231">MKSSSFLIAPLMLALLAGCQADNATENSAATDMAANTQQPSTPLLDLTQATIPAEVKFYNAAGSMLPGQGLKVDFDTAKHKYASVMIEPETPFDWSDLKDFNLAMDIANAGERSVQIYLDMTDIDGGNYTRTVAVPVGDSKTYYAKMSGHDLGTPDGEEHQELNFKSGLRSNPPTWESDETMFVSMWGKKNLNLKGISKIIISVQSSLYDKEITLSNVRLRQNPPFNENFLDHIVDQYGQNALVHFEGKVYSQADLDKAREQEAPELTGQVMSGYSKFGGWADGPKLEATGFFRTAKHNGKWSLVDPEGYLYFSTGLDIVRLNNTATMTGFDYDQAAMKPEERSGISPEHRTADQRINKRAQRSRYVASDTRARMYRWLPRFEDKLGRWYGYRPYAHSGALKKGESFSFYGANLQRKYGDSDPLGAWKEVSINRMLSWGFTSLGNWADPIFYDNGKIPYVANGWINGDYKTVSSNFDFWAPMPDVFDPVFEQAAIKTVKQVAAEVNDSPWCMGVFIDNEKSFGRGENNNLHYGIVINTLGRNGADVPTKAEFTRLMKAKYGTIDALNKAWDKNIASWQAFDQGIDSSLTNDTQLQDYADLLHAYGDKYFSIVSAAIKKYLPNHMYLGSRFPDWGMPIEIVKAAAKHVDVVSYNIYKEGLHPQTWGFLADIDMPSIIGEFHVGANDNGLFHPGLIHAADQHDRADMYTEYMESVIENPYFVGAHWFQYMDSPITGRAYDGENYNVGFVNVTDTPYRPMVEAARKLHSQMYPNRFNSN</sequence>
<feature type="domain" description="Glycoside hydrolase family 42 N-terminal" evidence="4">
    <location>
        <begin position="488"/>
        <end position="657"/>
    </location>
</feature>
<dbReference type="InterPro" id="IPR040669">
    <property type="entry name" value="Agarase_CBM"/>
</dbReference>
<dbReference type="GO" id="GO:0004565">
    <property type="term" value="F:beta-galactosidase activity"/>
    <property type="evidence" value="ECO:0007669"/>
    <property type="project" value="InterPro"/>
</dbReference>
<keyword evidence="2" id="KW-0326">Glycosidase</keyword>
<evidence type="ECO:0000313" key="6">
    <source>
        <dbReference type="EMBL" id="GGA89903.1"/>
    </source>
</evidence>
<gene>
    <name evidence="6" type="ORF">GCM10011369_35100</name>
</gene>
<dbReference type="OrthoDB" id="9760450at2"/>
<feature type="domain" description="Agarase CBM-like" evidence="5">
    <location>
        <begin position="46"/>
        <end position="231"/>
    </location>
</feature>
<evidence type="ECO:0000313" key="7">
    <source>
        <dbReference type="Proteomes" id="UP000619743"/>
    </source>
</evidence>
<evidence type="ECO:0000256" key="3">
    <source>
        <dbReference type="SAM" id="SignalP"/>
    </source>
</evidence>
<dbReference type="Pfam" id="PF02449">
    <property type="entry name" value="Glyco_hydro_42"/>
    <property type="match status" value="1"/>
</dbReference>
<accession>A0A8J2XRQ0</accession>
<evidence type="ECO:0000256" key="2">
    <source>
        <dbReference type="ARBA" id="ARBA00023295"/>
    </source>
</evidence>
<dbReference type="SUPFAM" id="SSF51445">
    <property type="entry name" value="(Trans)glycosidases"/>
    <property type="match status" value="1"/>
</dbReference>
<feature type="chain" id="PRO_5035269572" evidence="3">
    <location>
        <begin position="25"/>
        <end position="776"/>
    </location>
</feature>
<keyword evidence="1 6" id="KW-0378">Hydrolase</keyword>
<reference evidence="7" key="1">
    <citation type="journal article" date="2019" name="Int. J. Syst. Evol. Microbiol.">
        <title>The Global Catalogue of Microorganisms (GCM) 10K type strain sequencing project: providing services to taxonomists for standard genome sequencing and annotation.</title>
        <authorList>
            <consortium name="The Broad Institute Genomics Platform"/>
            <consortium name="The Broad Institute Genome Sequencing Center for Infectious Disease"/>
            <person name="Wu L."/>
            <person name="Ma J."/>
        </authorList>
    </citation>
    <scope>NUCLEOTIDE SEQUENCE [LARGE SCALE GENOMIC DNA]</scope>
    <source>
        <strain evidence="7">CGMCC 1.10130</strain>
    </source>
</reference>
<dbReference type="PROSITE" id="PS51257">
    <property type="entry name" value="PROKAR_LIPOPROTEIN"/>
    <property type="match status" value="1"/>
</dbReference>
<feature type="signal peptide" evidence="3">
    <location>
        <begin position="1"/>
        <end position="24"/>
    </location>
</feature>
<name>A0A8J2XRQ0_9GAMM</name>
<organism evidence="6 7">
    <name type="scientific">Neiella marina</name>
    <dbReference type="NCBI Taxonomy" id="508461"/>
    <lineage>
        <taxon>Bacteria</taxon>
        <taxon>Pseudomonadati</taxon>
        <taxon>Pseudomonadota</taxon>
        <taxon>Gammaproteobacteria</taxon>
        <taxon>Alteromonadales</taxon>
        <taxon>Echinimonadaceae</taxon>
        <taxon>Neiella</taxon>
    </lineage>
</organism>
<keyword evidence="3" id="KW-0732">Signal</keyword>
<comment type="caution">
    <text evidence="6">The sequence shown here is derived from an EMBL/GenBank/DDBJ whole genome shotgun (WGS) entry which is preliminary data.</text>
</comment>
<dbReference type="Proteomes" id="UP000619743">
    <property type="component" value="Unassembled WGS sequence"/>
</dbReference>
<dbReference type="Gene3D" id="3.20.20.80">
    <property type="entry name" value="Glycosidases"/>
    <property type="match status" value="1"/>
</dbReference>
<evidence type="ECO:0000256" key="1">
    <source>
        <dbReference type="ARBA" id="ARBA00022801"/>
    </source>
</evidence>
<dbReference type="RefSeq" id="WP_087507591.1">
    <property type="nucleotide sequence ID" value="NZ_BMDX01000030.1"/>
</dbReference>
<evidence type="ECO:0000259" key="5">
    <source>
        <dbReference type="Pfam" id="PF17992"/>
    </source>
</evidence>
<dbReference type="InterPro" id="IPR017853">
    <property type="entry name" value="GH"/>
</dbReference>